<reference evidence="8" key="1">
    <citation type="journal article" date="2014" name="Int. J. Syst. Evol. Microbiol.">
        <title>Complete genome sequence of Corynebacterium casei LMG S-19264T (=DSM 44701T), isolated from a smear-ripened cheese.</title>
        <authorList>
            <consortium name="US DOE Joint Genome Institute (JGI-PGF)"/>
            <person name="Walter F."/>
            <person name="Albersmeier A."/>
            <person name="Kalinowski J."/>
            <person name="Ruckert C."/>
        </authorList>
    </citation>
    <scope>NUCLEOTIDE SEQUENCE</scope>
    <source>
        <strain evidence="8">CGMCC 1.12195</strain>
    </source>
</reference>
<dbReference type="PROSITE" id="PS50283">
    <property type="entry name" value="NA_SOLUT_SYMP_3"/>
    <property type="match status" value="1"/>
</dbReference>
<evidence type="ECO:0000256" key="6">
    <source>
        <dbReference type="RuleBase" id="RU362091"/>
    </source>
</evidence>
<feature type="transmembrane region" description="Helical" evidence="7">
    <location>
        <begin position="509"/>
        <end position="531"/>
    </location>
</feature>
<feature type="transmembrane region" description="Helical" evidence="7">
    <location>
        <begin position="286"/>
        <end position="312"/>
    </location>
</feature>
<comment type="subcellular location">
    <subcellularLocation>
        <location evidence="1">Membrane</location>
        <topology evidence="1">Multi-pass membrane protein</topology>
    </subcellularLocation>
</comment>
<keyword evidence="9" id="KW-1185">Reference proteome</keyword>
<reference evidence="8" key="2">
    <citation type="submission" date="2020-09" db="EMBL/GenBank/DDBJ databases">
        <authorList>
            <person name="Sun Q."/>
            <person name="Zhou Y."/>
        </authorList>
    </citation>
    <scope>NUCLEOTIDE SEQUENCE</scope>
    <source>
        <strain evidence="8">CGMCC 1.12195</strain>
    </source>
</reference>
<accession>A0A917HFD8</accession>
<feature type="transmembrane region" description="Helical" evidence="7">
    <location>
        <begin position="167"/>
        <end position="185"/>
    </location>
</feature>
<dbReference type="RefSeq" id="WP_188504470.1">
    <property type="nucleotide sequence ID" value="NZ_BMER01000001.1"/>
</dbReference>
<protein>
    <submittedName>
        <fullName evidence="8">Solute:sodium symporter family transporter</fullName>
    </submittedName>
</protein>
<feature type="transmembrane region" description="Helical" evidence="7">
    <location>
        <begin position="384"/>
        <end position="404"/>
    </location>
</feature>
<feature type="transmembrane region" description="Helical" evidence="7">
    <location>
        <begin position="39"/>
        <end position="58"/>
    </location>
</feature>
<dbReference type="AlphaFoldDB" id="A0A917HFD8"/>
<feature type="transmembrane region" description="Helical" evidence="7">
    <location>
        <begin position="6"/>
        <end position="27"/>
    </location>
</feature>
<dbReference type="GO" id="GO:0005412">
    <property type="term" value="F:D-glucose:sodium symporter activity"/>
    <property type="evidence" value="ECO:0007669"/>
    <property type="project" value="TreeGrafter"/>
</dbReference>
<keyword evidence="5 7" id="KW-0472">Membrane</keyword>
<dbReference type="Pfam" id="PF00474">
    <property type="entry name" value="SSF"/>
    <property type="match status" value="1"/>
</dbReference>
<feature type="transmembrane region" description="Helical" evidence="7">
    <location>
        <begin position="332"/>
        <end position="363"/>
    </location>
</feature>
<dbReference type="PANTHER" id="PTHR11819">
    <property type="entry name" value="SOLUTE CARRIER FAMILY 5"/>
    <property type="match status" value="1"/>
</dbReference>
<dbReference type="InterPro" id="IPR001734">
    <property type="entry name" value="Na/solute_symporter"/>
</dbReference>
<evidence type="ECO:0000313" key="9">
    <source>
        <dbReference type="Proteomes" id="UP000660862"/>
    </source>
</evidence>
<feature type="transmembrane region" description="Helical" evidence="7">
    <location>
        <begin position="197"/>
        <end position="217"/>
    </location>
</feature>
<dbReference type="NCBIfam" id="NF007790">
    <property type="entry name" value="PRK10484.1"/>
    <property type="match status" value="1"/>
</dbReference>
<evidence type="ECO:0000313" key="8">
    <source>
        <dbReference type="EMBL" id="GGG77152.1"/>
    </source>
</evidence>
<dbReference type="NCBIfam" id="TIGR00813">
    <property type="entry name" value="sss"/>
    <property type="match status" value="1"/>
</dbReference>
<name>A0A917HFD8_9SPHI</name>
<evidence type="ECO:0000256" key="2">
    <source>
        <dbReference type="ARBA" id="ARBA00006434"/>
    </source>
</evidence>
<evidence type="ECO:0000256" key="5">
    <source>
        <dbReference type="ARBA" id="ARBA00023136"/>
    </source>
</evidence>
<evidence type="ECO:0000256" key="4">
    <source>
        <dbReference type="ARBA" id="ARBA00022989"/>
    </source>
</evidence>
<dbReference type="CDD" id="cd10328">
    <property type="entry name" value="SLC5sbd_YidK"/>
    <property type="match status" value="1"/>
</dbReference>
<evidence type="ECO:0000256" key="1">
    <source>
        <dbReference type="ARBA" id="ARBA00004141"/>
    </source>
</evidence>
<comment type="similarity">
    <text evidence="2 6">Belongs to the sodium:solute symporter (SSF) (TC 2.A.21) family.</text>
</comment>
<keyword evidence="3 7" id="KW-0812">Transmembrane</keyword>
<evidence type="ECO:0000256" key="3">
    <source>
        <dbReference type="ARBA" id="ARBA00022692"/>
    </source>
</evidence>
<dbReference type="InterPro" id="IPR038377">
    <property type="entry name" value="Na/Glc_symporter_sf"/>
</dbReference>
<dbReference type="Gene3D" id="1.20.1730.10">
    <property type="entry name" value="Sodium/glucose cotransporter"/>
    <property type="match status" value="1"/>
</dbReference>
<gene>
    <name evidence="8" type="ORF">GCM10007415_06300</name>
</gene>
<comment type="caution">
    <text evidence="8">The sequence shown here is derived from an EMBL/GenBank/DDBJ whole genome shotgun (WGS) entry which is preliminary data.</text>
</comment>
<organism evidence="8 9">
    <name type="scientific">Parapedobacter pyrenivorans</name>
    <dbReference type="NCBI Taxonomy" id="1305674"/>
    <lineage>
        <taxon>Bacteria</taxon>
        <taxon>Pseudomonadati</taxon>
        <taxon>Bacteroidota</taxon>
        <taxon>Sphingobacteriia</taxon>
        <taxon>Sphingobacteriales</taxon>
        <taxon>Sphingobacteriaceae</taxon>
        <taxon>Parapedobacter</taxon>
    </lineage>
</organism>
<dbReference type="Proteomes" id="UP000660862">
    <property type="component" value="Unassembled WGS sequence"/>
</dbReference>
<feature type="transmembrane region" description="Helical" evidence="7">
    <location>
        <begin position="125"/>
        <end position="147"/>
    </location>
</feature>
<dbReference type="EMBL" id="BMER01000001">
    <property type="protein sequence ID" value="GGG77152.1"/>
    <property type="molecule type" value="Genomic_DNA"/>
</dbReference>
<feature type="transmembrane region" description="Helical" evidence="7">
    <location>
        <begin position="416"/>
        <end position="435"/>
    </location>
</feature>
<evidence type="ECO:0000256" key="7">
    <source>
        <dbReference type="SAM" id="Phobius"/>
    </source>
</evidence>
<dbReference type="GO" id="GO:0005886">
    <property type="term" value="C:plasma membrane"/>
    <property type="evidence" value="ECO:0007669"/>
    <property type="project" value="TreeGrafter"/>
</dbReference>
<feature type="transmembrane region" description="Helical" evidence="7">
    <location>
        <begin position="246"/>
        <end position="265"/>
    </location>
</feature>
<sequence length="534" mass="58310">MFESASSLIAITSFVGFTLFVGVYAWLRMRKDNLSTQDGYFLGGRSLTGPVIAASMIMTNISTEHLVGMNGSAYKNGFIIIAWEVTSALALIAAAVYFVPKYLRMGLTTIPEYLERRFDKSTRSLIALFLMVSFAVTLLPIVLYTGAINLESIFNISESLGVSRETGLWITVVVVGCIGAAYAIIGGLKAVSVSDVIYGYGLLLGGLLIPVLALIYIGQGNPLNGLARVFEHSPEKFNVIGREDSVMPFSTLFTGLVINQLYFWCMNQTIVQRVLGAKNLKEAQKGLLYTGLLKILVPFIIVLPGVIGYYYFGDTYYDNQDMVYPELVKRILPVPLLGLFAAVIMGAVLSTFNAVLNSASTIFSIDVYKRMIKKGAAERKLVSMGRLVATLLAVTSIIAAPFVANAPEGLFQLLQELNGIFFIPIASIMIGGFFFKSISASGAKAALVTGLIFYVLCTFILKVDIHFIHIWGIEFLLNMAVMFGVSKFYPPRAPVAMVPSDTTAVPMEAWRYTRPFAVSLVIITIAIYILLGNV</sequence>
<dbReference type="PANTHER" id="PTHR11819:SF195">
    <property type="entry name" value="SODIUM_GLUCOSE COTRANSPORTER 4"/>
    <property type="match status" value="1"/>
</dbReference>
<proteinExistence type="inferred from homology"/>
<keyword evidence="4 7" id="KW-1133">Transmembrane helix</keyword>
<feature type="transmembrane region" description="Helical" evidence="7">
    <location>
        <begin position="78"/>
        <end position="99"/>
    </location>
</feature>